<dbReference type="EMBL" id="DYUX01000025">
    <property type="protein sequence ID" value="HJG42205.1"/>
    <property type="molecule type" value="Genomic_DNA"/>
</dbReference>
<sequence length="334" mass="38606">MKSRTKNHLDEATIRTLVREQFGRECRVTGVTELEGGMFNAIYRIKCTAFDRDIVLKVGVRPGIPLLTYERDIMPVEVEAYHLISKRTTVPVPQVLAHDFSRTLIDANYFFMTALDGVPLSKASRRMSPENLAQVKVKLAEYLVQLHGITNTYFGYPTDDPALRYATWHEAFLSMFEQLLRDARDHGIRLPFLSIERALERHGELLDALERPCLVDFDCHEGNVFVRRSGTGYAIEGILDFERMFWGDPIADFPTAFVFCDDIREEPDFLKGFLAASGRREFTRDDDRRYQLYRLYIATIMAAETFRYDRMYGTAQRIWAKAQVRKCLGNLDAQ</sequence>
<dbReference type="Pfam" id="PF01636">
    <property type="entry name" value="APH"/>
    <property type="match status" value="1"/>
</dbReference>
<dbReference type="SUPFAM" id="SSF56112">
    <property type="entry name" value="Protein kinase-like (PK-like)"/>
    <property type="match status" value="1"/>
</dbReference>
<dbReference type="InterPro" id="IPR002575">
    <property type="entry name" value="Aminoglycoside_PTrfase"/>
</dbReference>
<dbReference type="AlphaFoldDB" id="A0A921IYN0"/>
<dbReference type="Gene3D" id="3.90.1200.10">
    <property type="match status" value="1"/>
</dbReference>
<proteinExistence type="predicted"/>
<evidence type="ECO:0000313" key="2">
    <source>
        <dbReference type="EMBL" id="HJG42205.1"/>
    </source>
</evidence>
<name>A0A921IYN0_9BIFI</name>
<reference evidence="2" key="2">
    <citation type="submission" date="2021-09" db="EMBL/GenBank/DDBJ databases">
        <authorList>
            <person name="Gilroy R."/>
        </authorList>
    </citation>
    <scope>NUCLEOTIDE SEQUENCE</scope>
    <source>
        <strain evidence="2">ChiBcolR7-4860</strain>
    </source>
</reference>
<reference evidence="2" key="1">
    <citation type="journal article" date="2021" name="PeerJ">
        <title>Extensive microbial diversity within the chicken gut microbiome revealed by metagenomics and culture.</title>
        <authorList>
            <person name="Gilroy R."/>
            <person name="Ravi A."/>
            <person name="Getino M."/>
            <person name="Pursley I."/>
            <person name="Horton D.L."/>
            <person name="Alikhan N.F."/>
            <person name="Baker D."/>
            <person name="Gharbi K."/>
            <person name="Hall N."/>
            <person name="Watson M."/>
            <person name="Adriaenssens E.M."/>
            <person name="Foster-Nyarko E."/>
            <person name="Jarju S."/>
            <person name="Secka A."/>
            <person name="Antonio M."/>
            <person name="Oren A."/>
            <person name="Chaudhuri R.R."/>
            <person name="La Ragione R."/>
            <person name="Hildebrand F."/>
            <person name="Pallen M.J."/>
        </authorList>
    </citation>
    <scope>NUCLEOTIDE SEQUENCE</scope>
    <source>
        <strain evidence="2">ChiBcolR7-4860</strain>
    </source>
</reference>
<comment type="caution">
    <text evidence="2">The sequence shown here is derived from an EMBL/GenBank/DDBJ whole genome shotgun (WGS) entry which is preliminary data.</text>
</comment>
<evidence type="ECO:0000259" key="1">
    <source>
        <dbReference type="Pfam" id="PF01636"/>
    </source>
</evidence>
<accession>A0A921IYN0</accession>
<dbReference type="PANTHER" id="PTHR21310">
    <property type="entry name" value="AMINOGLYCOSIDE PHOSPHOTRANSFERASE-RELATED-RELATED"/>
    <property type="match status" value="1"/>
</dbReference>
<protein>
    <submittedName>
        <fullName evidence="2">Aminoglycoside phosphotransferase family protein</fullName>
    </submittedName>
</protein>
<dbReference type="Gene3D" id="3.30.200.20">
    <property type="entry name" value="Phosphorylase Kinase, domain 1"/>
    <property type="match status" value="1"/>
</dbReference>
<dbReference type="RefSeq" id="WP_278711578.1">
    <property type="nucleotide sequence ID" value="NZ_DYUX01000025.1"/>
</dbReference>
<evidence type="ECO:0000313" key="3">
    <source>
        <dbReference type="Proteomes" id="UP000786560"/>
    </source>
</evidence>
<feature type="domain" description="Aminoglycoside phosphotransferase" evidence="1">
    <location>
        <begin position="33"/>
        <end position="285"/>
    </location>
</feature>
<dbReference type="InterPro" id="IPR051678">
    <property type="entry name" value="AGP_Transferase"/>
</dbReference>
<dbReference type="PANTHER" id="PTHR21310:SF15">
    <property type="entry name" value="AMINOGLYCOSIDE PHOSPHOTRANSFERASE DOMAIN-CONTAINING PROTEIN"/>
    <property type="match status" value="1"/>
</dbReference>
<organism evidence="2 3">
    <name type="scientific">Bifidobacterium pullorum subsp. gallinarum</name>
    <dbReference type="NCBI Taxonomy" id="78344"/>
    <lineage>
        <taxon>Bacteria</taxon>
        <taxon>Bacillati</taxon>
        <taxon>Actinomycetota</taxon>
        <taxon>Actinomycetes</taxon>
        <taxon>Bifidobacteriales</taxon>
        <taxon>Bifidobacteriaceae</taxon>
        <taxon>Bifidobacterium</taxon>
    </lineage>
</organism>
<dbReference type="InterPro" id="IPR011009">
    <property type="entry name" value="Kinase-like_dom_sf"/>
</dbReference>
<gene>
    <name evidence="2" type="ORF">K8U73_07485</name>
</gene>
<dbReference type="Proteomes" id="UP000786560">
    <property type="component" value="Unassembled WGS sequence"/>
</dbReference>